<evidence type="ECO:0000259" key="7">
    <source>
        <dbReference type="Pfam" id="PF04542"/>
    </source>
</evidence>
<dbReference type="Proteomes" id="UP000250369">
    <property type="component" value="Unassembled WGS sequence"/>
</dbReference>
<dbReference type="PROSITE" id="PS01063">
    <property type="entry name" value="SIGMA70_ECF"/>
    <property type="match status" value="1"/>
</dbReference>
<evidence type="ECO:0000256" key="6">
    <source>
        <dbReference type="RuleBase" id="RU000716"/>
    </source>
</evidence>
<dbReference type="SUPFAM" id="SSF88659">
    <property type="entry name" value="Sigma3 and sigma4 domains of RNA polymerase sigma factors"/>
    <property type="match status" value="1"/>
</dbReference>
<evidence type="ECO:0000256" key="5">
    <source>
        <dbReference type="ARBA" id="ARBA00023163"/>
    </source>
</evidence>
<keyword evidence="10" id="KW-1185">Reference proteome</keyword>
<dbReference type="AlphaFoldDB" id="A0A329MTE8"/>
<dbReference type="PANTHER" id="PTHR43133:SF51">
    <property type="entry name" value="RNA POLYMERASE SIGMA FACTOR"/>
    <property type="match status" value="1"/>
</dbReference>
<dbReference type="GO" id="GO:0006352">
    <property type="term" value="P:DNA-templated transcription initiation"/>
    <property type="evidence" value="ECO:0007669"/>
    <property type="project" value="InterPro"/>
</dbReference>
<evidence type="ECO:0000256" key="2">
    <source>
        <dbReference type="ARBA" id="ARBA00023015"/>
    </source>
</evidence>
<feature type="domain" description="RNA polymerase sigma factor 70 region 4 type 2" evidence="8">
    <location>
        <begin position="148"/>
        <end position="198"/>
    </location>
</feature>
<comment type="caution">
    <text evidence="9">The sequence shown here is derived from an EMBL/GenBank/DDBJ whole genome shotgun (WGS) entry which is preliminary data.</text>
</comment>
<dbReference type="InterPro" id="IPR039425">
    <property type="entry name" value="RNA_pol_sigma-70-like"/>
</dbReference>
<dbReference type="RefSeq" id="WP_113028981.1">
    <property type="nucleotide sequence ID" value="NZ_QMFB01000001.1"/>
</dbReference>
<dbReference type="InterPro" id="IPR000838">
    <property type="entry name" value="RNA_pol_sigma70_ECF_CS"/>
</dbReference>
<proteinExistence type="inferred from homology"/>
<accession>A0A329MTE8</accession>
<evidence type="ECO:0000256" key="4">
    <source>
        <dbReference type="ARBA" id="ARBA00023125"/>
    </source>
</evidence>
<evidence type="ECO:0000313" key="10">
    <source>
        <dbReference type="Proteomes" id="UP000250369"/>
    </source>
</evidence>
<dbReference type="InterPro" id="IPR013325">
    <property type="entry name" value="RNA_pol_sigma_r2"/>
</dbReference>
<dbReference type="Gene3D" id="1.10.1740.10">
    <property type="match status" value="1"/>
</dbReference>
<dbReference type="PANTHER" id="PTHR43133">
    <property type="entry name" value="RNA POLYMERASE ECF-TYPE SIGMA FACTO"/>
    <property type="match status" value="1"/>
</dbReference>
<evidence type="ECO:0000256" key="1">
    <source>
        <dbReference type="ARBA" id="ARBA00010641"/>
    </source>
</evidence>
<dbReference type="GO" id="GO:0016987">
    <property type="term" value="F:sigma factor activity"/>
    <property type="evidence" value="ECO:0007669"/>
    <property type="project" value="UniProtKB-KW"/>
</dbReference>
<dbReference type="InterPro" id="IPR036388">
    <property type="entry name" value="WH-like_DNA-bd_sf"/>
</dbReference>
<gene>
    <name evidence="9" type="ORF">DQG23_01295</name>
</gene>
<dbReference type="GO" id="GO:0006950">
    <property type="term" value="P:response to stress"/>
    <property type="evidence" value="ECO:0007669"/>
    <property type="project" value="UniProtKB-ARBA"/>
</dbReference>
<keyword evidence="4 6" id="KW-0238">DNA-binding</keyword>
<dbReference type="OrthoDB" id="2960956at2"/>
<dbReference type="InterPro" id="IPR013249">
    <property type="entry name" value="RNA_pol_sigma70_r4_t2"/>
</dbReference>
<dbReference type="NCBIfam" id="TIGR02937">
    <property type="entry name" value="sigma70-ECF"/>
    <property type="match status" value="1"/>
</dbReference>
<dbReference type="EMBL" id="QMFB01000001">
    <property type="protein sequence ID" value="RAV22872.1"/>
    <property type="molecule type" value="Genomic_DNA"/>
</dbReference>
<dbReference type="Gene3D" id="1.10.10.10">
    <property type="entry name" value="Winged helix-like DNA-binding domain superfamily/Winged helix DNA-binding domain"/>
    <property type="match status" value="1"/>
</dbReference>
<dbReference type="InterPro" id="IPR013324">
    <property type="entry name" value="RNA_pol_sigma_r3/r4-like"/>
</dbReference>
<feature type="domain" description="RNA polymerase sigma-70 region 2" evidence="7">
    <location>
        <begin position="25"/>
        <end position="89"/>
    </location>
</feature>
<reference evidence="9 10" key="1">
    <citation type="journal article" date="2009" name="Int. J. Syst. Evol. Microbiol.">
        <title>Paenibacillus contaminans sp. nov., isolated from a contaminated laboratory plate.</title>
        <authorList>
            <person name="Chou J.H."/>
            <person name="Lee J.H."/>
            <person name="Lin M.C."/>
            <person name="Chang P.S."/>
            <person name="Arun A.B."/>
            <person name="Young C.C."/>
            <person name="Chen W.M."/>
        </authorList>
    </citation>
    <scope>NUCLEOTIDE SEQUENCE [LARGE SCALE GENOMIC DNA]</scope>
    <source>
        <strain evidence="9 10">CKOBP-6</strain>
    </source>
</reference>
<evidence type="ECO:0000259" key="8">
    <source>
        <dbReference type="Pfam" id="PF08281"/>
    </source>
</evidence>
<sequence length="559" mass="62138">MGNAWSDVDLIEKARGGDRDAFGELVRRHRSKAFDWARCVARDPHLAEDIVQEALLRAFLHVGTLADMDRFLPWLHKIVRNEALMKMRKGEHSGKERTFTRLSSTAGDKERVNWSDVDSILQYLSGGANRGEEGDPSAKLAYKEFLVTLRQMLRCLAPKERAVFEAHFFRQLSPAEIARLFRTSTDSVYQSLTRARYKVKEERIRVRLRDYVKERREANMPERAALSPVKGPKSAEWKRCKTSFAGAVYAALFYAMPGRYSLTDVMGLTGQAFRLTVEEQTIDATGPSMYFWESKFREGLLNLGLESEHTGDGGAPPTPFMLNKGVMHIRRSIKRGMPVIAWDLFAPEFGLIYGYDDAEQHLHAVDARAKGTIPYDRFGRGLSGGLFVLSITGEAQIEEWQAVRNALHMAVRHTYGEMTFIGYATGLSAYDCWKAAFRNGSVDPLGNAYTAEIAADARINAVSFLRGLENKLSAEGWEEAAAVAAEAAECYEAAADALGSLSRMFPMPSGGNPREPEAVIAAIGLLGNAKAAEEEGAAVLERLIRSIGTLQKSRMEATF</sequence>
<protein>
    <recommendedName>
        <fullName evidence="6">RNA polymerase sigma factor</fullName>
    </recommendedName>
</protein>
<dbReference type="InterPro" id="IPR007627">
    <property type="entry name" value="RNA_pol_sigma70_r2"/>
</dbReference>
<keyword evidence="5 6" id="KW-0804">Transcription</keyword>
<evidence type="ECO:0000313" key="9">
    <source>
        <dbReference type="EMBL" id="RAV22872.1"/>
    </source>
</evidence>
<dbReference type="SUPFAM" id="SSF88946">
    <property type="entry name" value="Sigma2 domain of RNA polymerase sigma factors"/>
    <property type="match status" value="1"/>
</dbReference>
<evidence type="ECO:0000256" key="3">
    <source>
        <dbReference type="ARBA" id="ARBA00023082"/>
    </source>
</evidence>
<dbReference type="InterPro" id="IPR014284">
    <property type="entry name" value="RNA_pol_sigma-70_dom"/>
</dbReference>
<dbReference type="GO" id="GO:0003677">
    <property type="term" value="F:DNA binding"/>
    <property type="evidence" value="ECO:0007669"/>
    <property type="project" value="UniProtKB-KW"/>
</dbReference>
<keyword evidence="3 6" id="KW-0731">Sigma factor</keyword>
<keyword evidence="2 6" id="KW-0805">Transcription regulation</keyword>
<dbReference type="Pfam" id="PF08281">
    <property type="entry name" value="Sigma70_r4_2"/>
    <property type="match status" value="1"/>
</dbReference>
<dbReference type="Pfam" id="PF04542">
    <property type="entry name" value="Sigma70_r2"/>
    <property type="match status" value="1"/>
</dbReference>
<comment type="similarity">
    <text evidence="1 6">Belongs to the sigma-70 factor family. ECF subfamily.</text>
</comment>
<organism evidence="9 10">
    <name type="scientific">Paenibacillus contaminans</name>
    <dbReference type="NCBI Taxonomy" id="450362"/>
    <lineage>
        <taxon>Bacteria</taxon>
        <taxon>Bacillati</taxon>
        <taxon>Bacillota</taxon>
        <taxon>Bacilli</taxon>
        <taxon>Bacillales</taxon>
        <taxon>Paenibacillaceae</taxon>
        <taxon>Paenibacillus</taxon>
    </lineage>
</organism>
<name>A0A329MTE8_9BACL</name>